<proteinExistence type="predicted"/>
<dbReference type="EnsemblMetazoa" id="AMAM013028-RA">
    <property type="protein sequence ID" value="AMAM013028-PA"/>
    <property type="gene ID" value="AMAM013028"/>
</dbReference>
<name>A0A182STE4_9DIPT</name>
<keyword evidence="4" id="KW-1185">Reference proteome</keyword>
<protein>
    <recommendedName>
        <fullName evidence="2">GBF1-like tetratricopeptide repeats domain-containing protein</fullName>
    </recommendedName>
</protein>
<dbReference type="Pfam" id="PF23325">
    <property type="entry name" value="TPR_28"/>
    <property type="match status" value="1"/>
</dbReference>
<organism evidence="3 4">
    <name type="scientific">Anopheles maculatus</name>
    <dbReference type="NCBI Taxonomy" id="74869"/>
    <lineage>
        <taxon>Eukaryota</taxon>
        <taxon>Metazoa</taxon>
        <taxon>Ecdysozoa</taxon>
        <taxon>Arthropoda</taxon>
        <taxon>Hexapoda</taxon>
        <taxon>Insecta</taxon>
        <taxon>Pterygota</taxon>
        <taxon>Neoptera</taxon>
        <taxon>Endopterygota</taxon>
        <taxon>Diptera</taxon>
        <taxon>Nematocera</taxon>
        <taxon>Culicoidea</taxon>
        <taxon>Culicidae</taxon>
        <taxon>Anophelinae</taxon>
        <taxon>Anopheles</taxon>
        <taxon>Anopheles maculatus group</taxon>
    </lineage>
</organism>
<feature type="region of interest" description="Disordered" evidence="1">
    <location>
        <begin position="102"/>
        <end position="121"/>
    </location>
</feature>
<accession>A0A182STE4</accession>
<feature type="compositionally biased region" description="Gly residues" evidence="1">
    <location>
        <begin position="105"/>
        <end position="115"/>
    </location>
</feature>
<reference evidence="4" key="1">
    <citation type="submission" date="2013-09" db="EMBL/GenBank/DDBJ databases">
        <title>The Genome Sequence of Anopheles maculatus species B.</title>
        <authorList>
            <consortium name="The Broad Institute Genomics Platform"/>
            <person name="Neafsey D.E."/>
            <person name="Besansky N."/>
            <person name="Howell P."/>
            <person name="Walton C."/>
            <person name="Young S.K."/>
            <person name="Zeng Q."/>
            <person name="Gargeya S."/>
            <person name="Fitzgerald M."/>
            <person name="Haas B."/>
            <person name="Abouelleil A."/>
            <person name="Allen A.W."/>
            <person name="Alvarado L."/>
            <person name="Arachchi H.M."/>
            <person name="Berlin A.M."/>
            <person name="Chapman S.B."/>
            <person name="Gainer-Dewar J."/>
            <person name="Goldberg J."/>
            <person name="Griggs A."/>
            <person name="Gujja S."/>
            <person name="Hansen M."/>
            <person name="Howarth C."/>
            <person name="Imamovic A."/>
            <person name="Ireland A."/>
            <person name="Larimer J."/>
            <person name="McCowan C."/>
            <person name="Murphy C."/>
            <person name="Pearson M."/>
            <person name="Poon T.W."/>
            <person name="Priest M."/>
            <person name="Roberts A."/>
            <person name="Saif S."/>
            <person name="Shea T."/>
            <person name="Sisk P."/>
            <person name="Sykes S."/>
            <person name="Wortman J."/>
            <person name="Nusbaum C."/>
            <person name="Birren B."/>
        </authorList>
    </citation>
    <scope>NUCLEOTIDE SEQUENCE [LARGE SCALE GENOMIC DNA]</scope>
    <source>
        <strain evidence="4">maculatus3</strain>
    </source>
</reference>
<dbReference type="Proteomes" id="UP000075901">
    <property type="component" value="Unassembled WGS sequence"/>
</dbReference>
<evidence type="ECO:0000313" key="3">
    <source>
        <dbReference type="EnsemblMetazoa" id="AMAM013028-PA"/>
    </source>
</evidence>
<reference evidence="3" key="2">
    <citation type="submission" date="2020-05" db="UniProtKB">
        <authorList>
            <consortium name="EnsemblMetazoa"/>
        </authorList>
    </citation>
    <scope>IDENTIFICATION</scope>
    <source>
        <strain evidence="3">maculatus3</strain>
    </source>
</reference>
<evidence type="ECO:0000259" key="2">
    <source>
        <dbReference type="Pfam" id="PF23325"/>
    </source>
</evidence>
<feature type="domain" description="GBF1-like tetratricopeptide repeats" evidence="2">
    <location>
        <begin position="2"/>
        <end position="91"/>
    </location>
</feature>
<dbReference type="VEuPathDB" id="VectorBase:AMAM013028"/>
<dbReference type="InterPro" id="IPR056604">
    <property type="entry name" value="GBF1-like_TPR"/>
</dbReference>
<evidence type="ECO:0000313" key="4">
    <source>
        <dbReference type="Proteomes" id="UP000075901"/>
    </source>
</evidence>
<dbReference type="AlphaFoldDB" id="A0A182STE4"/>
<sequence>MSKVFLHHLTPLIALPNFQELWLEILDYFERFMTAGSDMLYEAVLESLKNMLLVMHSVCVFHNTDGVTHSMLWDVTWQRISGFLPNLKDELFKHEAARSSVSISGGSGTGTGHVGPGATHAGPIVPPTLAGEQQHVLEGGQINNSSAVSESINPRVVLHPVPFSTVPVLSSSPPDTFVPHPLPATVSYPVSSTVEVHRTPVHRAAPNNLLMSNTATSDFNALPLVLPRATTLPSPAELSSTGQEDAVTVLLSSPAKDLVTQQNQTVPPPLVAAPIASNIIELPGFPGVARTPHLPINALDAKQSEPGRESSIATAEIIPDLEAGNVPLSHRLAGSQYPSLQHVPIGIAQSFAPIFVQPNPLPAETSDIYSDYINDPYNLTLQIDNGNAGNVPSVASASIEDGKSSPTPVAETGLTTMTTTTTTTSSSAQLANVFQSAQYFSFPVSGRIPPGSEMLFGEP</sequence>
<evidence type="ECO:0000256" key="1">
    <source>
        <dbReference type="SAM" id="MobiDB-lite"/>
    </source>
</evidence>